<organism evidence="1 2">
    <name type="scientific">Carnobacterium maltaromaticum</name>
    <name type="common">Carnobacterium piscicola</name>
    <dbReference type="NCBI Taxonomy" id="2751"/>
    <lineage>
        <taxon>Bacteria</taxon>
        <taxon>Bacillati</taxon>
        <taxon>Bacillota</taxon>
        <taxon>Bacilli</taxon>
        <taxon>Lactobacillales</taxon>
        <taxon>Carnobacteriaceae</taxon>
        <taxon>Carnobacterium</taxon>
    </lineage>
</organism>
<accession>A0AAW9K1C5</accession>
<reference evidence="1" key="1">
    <citation type="submission" date="2023-08" db="EMBL/GenBank/DDBJ databases">
        <title>Genomic characterization of piscicolin 126 produced by Carnobacterium maltaromaticum CM22 strain isolated from salmon (Salmo salar).</title>
        <authorList>
            <person name="Gonzalez-Gragera E."/>
            <person name="Garcia-Lopez J.D."/>
            <person name="Teso-Perez C."/>
            <person name="Gimenez-Hernandez I."/>
            <person name="Peralta-Sanchez J.M."/>
            <person name="Valdivia E."/>
            <person name="Montalban-Lopez M."/>
            <person name="Martin-Platero A.M."/>
            <person name="Banos A."/>
            <person name="Martinez-Bueno M."/>
        </authorList>
    </citation>
    <scope>NUCLEOTIDE SEQUENCE</scope>
    <source>
        <strain evidence="1">CM22</strain>
    </source>
</reference>
<proteinExistence type="predicted"/>
<dbReference type="Proteomes" id="UP001290462">
    <property type="component" value="Unassembled WGS sequence"/>
</dbReference>
<protein>
    <submittedName>
        <fullName evidence="1">Uncharacterized protein</fullName>
    </submittedName>
</protein>
<dbReference type="AlphaFoldDB" id="A0AAW9K1C5"/>
<dbReference type="RefSeq" id="WP_119907180.1">
    <property type="nucleotide sequence ID" value="NZ_CBCPHT010000008.1"/>
</dbReference>
<evidence type="ECO:0000313" key="2">
    <source>
        <dbReference type="Proteomes" id="UP001290462"/>
    </source>
</evidence>
<comment type="caution">
    <text evidence="1">The sequence shown here is derived from an EMBL/GenBank/DDBJ whole genome shotgun (WGS) entry which is preliminary data.</text>
</comment>
<gene>
    <name evidence="1" type="ORF">RAK27_18595</name>
</gene>
<evidence type="ECO:0000313" key="1">
    <source>
        <dbReference type="EMBL" id="MDZ5760654.1"/>
    </source>
</evidence>
<dbReference type="EMBL" id="JAVBVO010000024">
    <property type="protein sequence ID" value="MDZ5760654.1"/>
    <property type="molecule type" value="Genomic_DNA"/>
</dbReference>
<name>A0AAW9K1C5_CARML</name>
<sequence>MRVEDHWEDKTTFFVSFLTTDKKIINKSIVLDFGTSEEKAKQIVLSAFNRVQKVLSCEEVEDLLSYKNNCQMV</sequence>